<evidence type="ECO:0000256" key="5">
    <source>
        <dbReference type="ARBA" id="ARBA00022759"/>
    </source>
</evidence>
<evidence type="ECO:0000313" key="21">
    <source>
        <dbReference type="Proteomes" id="UP000650582"/>
    </source>
</evidence>
<keyword evidence="16" id="KW-0863">Zinc-finger</keyword>
<evidence type="ECO:0000256" key="8">
    <source>
        <dbReference type="ARBA" id="ARBA00022884"/>
    </source>
</evidence>
<dbReference type="GO" id="GO:0016787">
    <property type="term" value="F:hydrolase activity"/>
    <property type="evidence" value="ECO:0007669"/>
    <property type="project" value="UniProtKB-KW"/>
</dbReference>
<comment type="catalytic activity">
    <reaction evidence="15">
        <text>DNA(n) + a 2'-deoxyribonucleoside 5'-triphosphate = DNA(n+1) + diphosphate</text>
        <dbReference type="Rhea" id="RHEA:22508"/>
        <dbReference type="Rhea" id="RHEA-COMP:17339"/>
        <dbReference type="Rhea" id="RHEA-COMP:17340"/>
        <dbReference type="ChEBI" id="CHEBI:33019"/>
        <dbReference type="ChEBI" id="CHEBI:61560"/>
        <dbReference type="ChEBI" id="CHEBI:173112"/>
        <dbReference type="EC" id="2.7.7.7"/>
    </reaction>
</comment>
<proteinExistence type="predicted"/>
<protein>
    <submittedName>
        <fullName evidence="20">GAG-pre-integrase domain</fullName>
    </submittedName>
</protein>
<keyword evidence="8" id="KW-0694">RNA-binding</keyword>
<keyword evidence="6" id="KW-0378">Hydrolase</keyword>
<evidence type="ECO:0000256" key="3">
    <source>
        <dbReference type="ARBA" id="ARBA00022722"/>
    </source>
</evidence>
<keyword evidence="10" id="KW-0695">RNA-directed DNA polymerase</keyword>
<comment type="caution">
    <text evidence="20">The sequence shown here is derived from an EMBL/GenBank/DDBJ whole genome shotgun (WGS) entry which is preliminary data.</text>
</comment>
<dbReference type="Pfam" id="PF13976">
    <property type="entry name" value="gag_pre-integrs"/>
    <property type="match status" value="1"/>
</dbReference>
<comment type="catalytic activity">
    <reaction evidence="14">
        <text>DNA(n) + a 2'-deoxyribonucleoside 5'-triphosphate = DNA(n+1) + diphosphate</text>
        <dbReference type="Rhea" id="RHEA:22508"/>
        <dbReference type="Rhea" id="RHEA-COMP:17339"/>
        <dbReference type="Rhea" id="RHEA-COMP:17340"/>
        <dbReference type="ChEBI" id="CHEBI:33019"/>
        <dbReference type="ChEBI" id="CHEBI:61560"/>
        <dbReference type="ChEBI" id="CHEBI:173112"/>
        <dbReference type="EC" id="2.7.7.49"/>
    </reaction>
</comment>
<keyword evidence="16" id="KW-0862">Zinc</keyword>
<keyword evidence="4" id="KW-0479">Metal-binding</keyword>
<evidence type="ECO:0000256" key="2">
    <source>
        <dbReference type="ARBA" id="ARBA00022695"/>
    </source>
</evidence>
<dbReference type="GO" id="GO:0004519">
    <property type="term" value="F:endonuclease activity"/>
    <property type="evidence" value="ECO:0007669"/>
    <property type="project" value="UniProtKB-KW"/>
</dbReference>
<dbReference type="SUPFAM" id="SSF56672">
    <property type="entry name" value="DNA/RNA polymerases"/>
    <property type="match status" value="1"/>
</dbReference>
<dbReference type="GO" id="GO:0005634">
    <property type="term" value="C:nucleus"/>
    <property type="evidence" value="ECO:0007669"/>
    <property type="project" value="UniProtKB-ARBA"/>
</dbReference>
<feature type="domain" description="CCHC-type" evidence="18">
    <location>
        <begin position="274"/>
        <end position="287"/>
    </location>
</feature>
<dbReference type="GO" id="GO:0003887">
    <property type="term" value="F:DNA-directed DNA polymerase activity"/>
    <property type="evidence" value="ECO:0007669"/>
    <property type="project" value="UniProtKB-KW"/>
</dbReference>
<evidence type="ECO:0000256" key="12">
    <source>
        <dbReference type="ARBA" id="ARBA00023172"/>
    </source>
</evidence>
<reference evidence="20" key="1">
    <citation type="submission" date="2020-09" db="EMBL/GenBank/DDBJ databases">
        <title>Comparative genome analyses of four rice-infecting Rhizoctonia solani isolates reveal extensive enrichment of homogalacturonan modification genes.</title>
        <authorList>
            <person name="Lee D.-Y."/>
            <person name="Jeon J."/>
            <person name="Kim K.-T."/>
            <person name="Cheong K."/>
            <person name="Song H."/>
            <person name="Choi G."/>
            <person name="Ko J."/>
            <person name="Opiyo S.O."/>
            <person name="Zuo S."/>
            <person name="Madhav S."/>
            <person name="Lee Y.-H."/>
            <person name="Wang G.-L."/>
        </authorList>
    </citation>
    <scope>NUCLEOTIDE SEQUENCE</scope>
    <source>
        <strain evidence="20">AG1-IA YN-7</strain>
    </source>
</reference>
<dbReference type="InterPro" id="IPR036397">
    <property type="entry name" value="RNaseH_sf"/>
</dbReference>
<feature type="compositionally biased region" description="Polar residues" evidence="17">
    <location>
        <begin position="315"/>
        <end position="324"/>
    </location>
</feature>
<evidence type="ECO:0000256" key="7">
    <source>
        <dbReference type="ARBA" id="ARBA00022842"/>
    </source>
</evidence>
<dbReference type="PROSITE" id="PS50158">
    <property type="entry name" value="ZF_CCHC"/>
    <property type="match status" value="1"/>
</dbReference>
<evidence type="ECO:0000256" key="15">
    <source>
        <dbReference type="ARBA" id="ARBA00049244"/>
    </source>
</evidence>
<keyword evidence="3" id="KW-0540">Nuclease</keyword>
<evidence type="ECO:0000256" key="4">
    <source>
        <dbReference type="ARBA" id="ARBA00022723"/>
    </source>
</evidence>
<dbReference type="GO" id="GO:0006310">
    <property type="term" value="P:DNA recombination"/>
    <property type="evidence" value="ECO:0007669"/>
    <property type="project" value="UniProtKB-KW"/>
</dbReference>
<dbReference type="Gene3D" id="3.30.420.10">
    <property type="entry name" value="Ribonuclease H-like superfamily/Ribonuclease H"/>
    <property type="match status" value="1"/>
</dbReference>
<name>A0A8H7LFR3_9AGAM</name>
<dbReference type="GO" id="GO:0015074">
    <property type="term" value="P:DNA integration"/>
    <property type="evidence" value="ECO:0007669"/>
    <property type="project" value="UniProtKB-KW"/>
</dbReference>
<accession>A0A8H7LFR3</accession>
<keyword evidence="5" id="KW-0255">Endonuclease</keyword>
<evidence type="ECO:0000256" key="1">
    <source>
        <dbReference type="ARBA" id="ARBA00022578"/>
    </source>
</evidence>
<evidence type="ECO:0000256" key="16">
    <source>
        <dbReference type="PROSITE-ProRule" id="PRU00047"/>
    </source>
</evidence>
<dbReference type="SUPFAM" id="SSF53098">
    <property type="entry name" value="Ribonuclease H-like"/>
    <property type="match status" value="1"/>
</dbReference>
<dbReference type="GO" id="GO:0032196">
    <property type="term" value="P:transposition"/>
    <property type="evidence" value="ECO:0007669"/>
    <property type="project" value="UniProtKB-KW"/>
</dbReference>
<keyword evidence="9" id="KW-0229">DNA integration</keyword>
<keyword evidence="2" id="KW-0548">Nucleotidyltransferase</keyword>
<feature type="region of interest" description="Disordered" evidence="17">
    <location>
        <begin position="723"/>
        <end position="767"/>
    </location>
</feature>
<keyword evidence="11" id="KW-0239">DNA-directed DNA polymerase</keyword>
<dbReference type="InterPro" id="IPR001878">
    <property type="entry name" value="Znf_CCHC"/>
</dbReference>
<keyword evidence="12" id="KW-0233">DNA recombination</keyword>
<dbReference type="GO" id="GO:0003723">
    <property type="term" value="F:RNA binding"/>
    <property type="evidence" value="ECO:0007669"/>
    <property type="project" value="UniProtKB-KW"/>
</dbReference>
<evidence type="ECO:0000259" key="19">
    <source>
        <dbReference type="PROSITE" id="PS50994"/>
    </source>
</evidence>
<evidence type="ECO:0000256" key="14">
    <source>
        <dbReference type="ARBA" id="ARBA00048173"/>
    </source>
</evidence>
<dbReference type="GO" id="GO:0003964">
    <property type="term" value="F:RNA-directed DNA polymerase activity"/>
    <property type="evidence" value="ECO:0007669"/>
    <property type="project" value="UniProtKB-KW"/>
</dbReference>
<sequence length="1032" mass="114133">MSPAAPDTKPDEETKLDEQIYYTMSNEDTYLNKKTYEIPLLKDDGSNYTAWKFRQTTVLRMRKLLSIATGAEPAPVALTSEEAKDSIKVSQQAEKMAKWKQRDDEAFSQITLNMEDGVMNDIVDTTSANEAWTRIIERWEGKGMQSLSFLYQQLMSTKIEEEEDLTTGFNSIKSTVSKIKTLGESISDFLLAQIIMNALPPSYAIVSTVIQTSTQQAAITSDAVCKAALREEERRQKGGGITAMFAQLSKGKSMTKKSARNDPKGKKKDQGPPCANCSKPGHTKQECWAKGGGAEGTGPRQRRQNLKQLKDKSNKSQANTSKGNSAKVAVTDKSGNSSIGPKIYALTVLDKLSHNKNAWLLDLVGNGNLIPAIGVGQVHVTLYNCHSVETPAFMKSVLHIPKLNANLMLVKELTQGGTNVLFCKSFGAILVGNQGNGPEIGFAKETSGQLYKVKCVVKHTKVNTYTAIVKSKSINNRDNINAGKFVAYAARKIAHADLETWHRQLGHVSYEYVLDMFWNGSVRGMDIVGKRSPPQSPCKPCLKGKHARAPFVPSQSTLSAVLQLMHSNLHGPAAVQGIGRIQFFAITIDNKLRKIFVHLLKSKDKYPAQFKELKASVENLTGNKIKVLRTNGGGKYTSNAFEDWLCSKGIEHQKTKANLLKSNAVAKHAIRTLNNSKQCFAPNQKAHLLVQQETGKILTSQDVVFDKGIGNCHWVILETYKDNSSAENKPKSNAHNSNAKNKPKPKTHNSNAKTKPMENPPAAEPYGGNVGAEDAWLTHINAMVEAFNTALAAPPTTFAKAMSRVDAQMWMGAMNKEYNLITKHSVGRQVEQPIGRNVVKCKWVFGYKIGPNSKILRYKVRLVAKGYSQHPGIDFEDTSSPVANSDSTRTLLAKGMSKDYNIIQLDIKTAFLHGTIKEEIYMEQPKGFEDNPVKYVWQLKKALYGLKQAAQAFYSQLCKALEQIGFTQCNSNHAVFHRQNKNNIAFIVAHVDNMLLIGKPCTFLKEIKSKMAKVFELVDLGEPKMFVGVSIH</sequence>
<keyword evidence="7" id="KW-0460">Magnesium</keyword>
<dbReference type="Pfam" id="PF07727">
    <property type="entry name" value="RVT_2"/>
    <property type="match status" value="1"/>
</dbReference>
<evidence type="ECO:0000256" key="17">
    <source>
        <dbReference type="SAM" id="MobiDB-lite"/>
    </source>
</evidence>
<dbReference type="GO" id="GO:0008270">
    <property type="term" value="F:zinc ion binding"/>
    <property type="evidence" value="ECO:0007669"/>
    <property type="project" value="UniProtKB-KW"/>
</dbReference>
<evidence type="ECO:0000259" key="18">
    <source>
        <dbReference type="PROSITE" id="PS50158"/>
    </source>
</evidence>
<dbReference type="InterPro" id="IPR039537">
    <property type="entry name" value="Retrotran_Ty1/copia-like"/>
</dbReference>
<keyword evidence="13" id="KW-0511">Multifunctional enzyme</keyword>
<evidence type="ECO:0000256" key="10">
    <source>
        <dbReference type="ARBA" id="ARBA00022918"/>
    </source>
</evidence>
<dbReference type="AlphaFoldDB" id="A0A8H7LFR3"/>
<evidence type="ECO:0000256" key="9">
    <source>
        <dbReference type="ARBA" id="ARBA00022908"/>
    </source>
</evidence>
<keyword evidence="1" id="KW-0815">Transposition</keyword>
<dbReference type="EMBL" id="JACYCC010000111">
    <property type="protein sequence ID" value="KAF8675327.1"/>
    <property type="molecule type" value="Genomic_DNA"/>
</dbReference>
<evidence type="ECO:0000256" key="6">
    <source>
        <dbReference type="ARBA" id="ARBA00022801"/>
    </source>
</evidence>
<dbReference type="PANTHER" id="PTHR42648">
    <property type="entry name" value="TRANSPOSASE, PUTATIVE-RELATED"/>
    <property type="match status" value="1"/>
</dbReference>
<feature type="compositionally biased region" description="Basic and acidic residues" evidence="17">
    <location>
        <begin position="259"/>
        <end position="270"/>
    </location>
</feature>
<feature type="domain" description="Integrase catalytic" evidence="19">
    <location>
        <begin position="549"/>
        <end position="675"/>
    </location>
</feature>
<dbReference type="InterPro" id="IPR043502">
    <property type="entry name" value="DNA/RNA_pol_sf"/>
</dbReference>
<dbReference type="Proteomes" id="UP000650582">
    <property type="component" value="Unassembled WGS sequence"/>
</dbReference>
<dbReference type="InterPro" id="IPR013103">
    <property type="entry name" value="RVT_2"/>
</dbReference>
<dbReference type="InterPro" id="IPR001584">
    <property type="entry name" value="Integrase_cat-core"/>
</dbReference>
<feature type="compositionally biased region" description="Low complexity" evidence="17">
    <location>
        <begin position="731"/>
        <end position="740"/>
    </location>
</feature>
<dbReference type="InterPro" id="IPR025724">
    <property type="entry name" value="GAG-pre-integrase_dom"/>
</dbReference>
<dbReference type="PROSITE" id="PS50994">
    <property type="entry name" value="INTEGRASE"/>
    <property type="match status" value="1"/>
</dbReference>
<dbReference type="PANTHER" id="PTHR42648:SF11">
    <property type="entry name" value="TRANSPOSON TY4-P GAG-POL POLYPROTEIN"/>
    <property type="match status" value="1"/>
</dbReference>
<evidence type="ECO:0000313" key="20">
    <source>
        <dbReference type="EMBL" id="KAF8675327.1"/>
    </source>
</evidence>
<evidence type="ECO:0000256" key="11">
    <source>
        <dbReference type="ARBA" id="ARBA00022932"/>
    </source>
</evidence>
<gene>
    <name evidence="20" type="ORF">RHS04_06714</name>
</gene>
<organism evidence="20 21">
    <name type="scientific">Rhizoctonia solani</name>
    <dbReference type="NCBI Taxonomy" id="456999"/>
    <lineage>
        <taxon>Eukaryota</taxon>
        <taxon>Fungi</taxon>
        <taxon>Dikarya</taxon>
        <taxon>Basidiomycota</taxon>
        <taxon>Agaricomycotina</taxon>
        <taxon>Agaricomycetes</taxon>
        <taxon>Cantharellales</taxon>
        <taxon>Ceratobasidiaceae</taxon>
        <taxon>Rhizoctonia</taxon>
    </lineage>
</organism>
<dbReference type="InterPro" id="IPR012337">
    <property type="entry name" value="RNaseH-like_sf"/>
</dbReference>
<feature type="region of interest" description="Disordered" evidence="17">
    <location>
        <begin position="236"/>
        <end position="333"/>
    </location>
</feature>
<keyword evidence="11" id="KW-0808">Transferase</keyword>
<dbReference type="Pfam" id="PF14223">
    <property type="entry name" value="Retrotran_gag_2"/>
    <property type="match status" value="1"/>
</dbReference>
<evidence type="ECO:0000256" key="13">
    <source>
        <dbReference type="ARBA" id="ARBA00023268"/>
    </source>
</evidence>